<dbReference type="GO" id="GO:0005543">
    <property type="term" value="F:phospholipid binding"/>
    <property type="evidence" value="ECO:0007669"/>
    <property type="project" value="InterPro"/>
</dbReference>
<evidence type="ECO:0000313" key="3">
    <source>
        <dbReference type="EMBL" id="PLW38432.1"/>
    </source>
</evidence>
<evidence type="ECO:0000256" key="2">
    <source>
        <dbReference type="SAM" id="MobiDB-lite"/>
    </source>
</evidence>
<feature type="compositionally biased region" description="Polar residues" evidence="2">
    <location>
        <begin position="503"/>
        <end position="529"/>
    </location>
</feature>
<protein>
    <recommendedName>
        <fullName evidence="5">IMD domain-containing protein</fullName>
    </recommendedName>
</protein>
<sequence length="554" mass="60153">MQQSSDYDYVEYASFMTKADLKESLGTLSNLISTAKTYRITLITLSDATAALANSLQECAKLKGTQTVLQQQVQDNVNSEHSHSTLPPLPPPPLPPPPLASSSFTTPNTAEKLLAASGLHFITANLQQVLSDTFKNSFEIPIRNLYESYRQQLALQQSRYESLLSIKTKAIRETEIRNMSQGGSRHARNTPRDLDSFRRGLKELQDQVEQVESLKHSYYLQVANGERQVWNKVSDSISLVLKSEVEVYDRIASKPNSDPTLEAMVASIPDPFDAYEPAVSRHPTAGEATPEIYSILDPLSSLLLGSPQRTRRSIDINESLASLGPVRESSRSLSSASPPTSSLSDSHAHHINATSHWAESVAQRSIIPHLDLPPLLVHQPSSKKAPSSPTHPSQLDLDDHDHDDGPTAPIPISDDLQILRTDDPIHPSPLRNVCSLLSTDSGRTATSLTSALPEQTQPEHSPSGSSQTADTTVVVSAANLDPSLDPPPHSPTPPAIVQPPSEQPQLSLIPTSSVSCPPNHRLSTATSLQPRIDEVDSLLKEPPPSGIDLSDSDV</sequence>
<feature type="compositionally biased region" description="Pro residues" evidence="2">
    <location>
        <begin position="484"/>
        <end position="497"/>
    </location>
</feature>
<dbReference type="PANTHER" id="PTHR38407">
    <property type="entry name" value="PROTEIN IVY1"/>
    <property type="match status" value="1"/>
</dbReference>
<dbReference type="GO" id="GO:0000329">
    <property type="term" value="C:fungal-type vacuole membrane"/>
    <property type="evidence" value="ECO:0007669"/>
    <property type="project" value="InterPro"/>
</dbReference>
<feature type="coiled-coil region" evidence="1">
    <location>
        <begin position="194"/>
        <end position="221"/>
    </location>
</feature>
<dbReference type="InterPro" id="IPR037470">
    <property type="entry name" value="IVY1"/>
</dbReference>
<feature type="region of interest" description="Disordered" evidence="2">
    <location>
        <begin position="324"/>
        <end position="348"/>
    </location>
</feature>
<accession>A0A2N5UL05</accession>
<dbReference type="InterPro" id="IPR027267">
    <property type="entry name" value="AH/BAR_dom_sf"/>
</dbReference>
<dbReference type="Gene3D" id="1.20.1270.60">
    <property type="entry name" value="Arfaptin homology (AH) domain/BAR domain"/>
    <property type="match status" value="1"/>
</dbReference>
<gene>
    <name evidence="3" type="ORF">PCASD_10340</name>
</gene>
<proteinExistence type="predicted"/>
<evidence type="ECO:0008006" key="5">
    <source>
        <dbReference type="Google" id="ProtNLM"/>
    </source>
</evidence>
<dbReference type="GO" id="GO:0042144">
    <property type="term" value="P:vacuole fusion, non-autophagic"/>
    <property type="evidence" value="ECO:0007669"/>
    <property type="project" value="InterPro"/>
</dbReference>
<feature type="compositionally biased region" description="Polar residues" evidence="2">
    <location>
        <begin position="444"/>
        <end position="474"/>
    </location>
</feature>
<comment type="caution">
    <text evidence="3">The sequence shown here is derived from an EMBL/GenBank/DDBJ whole genome shotgun (WGS) entry which is preliminary data.</text>
</comment>
<feature type="compositionally biased region" description="Pro residues" evidence="2">
    <location>
        <begin position="87"/>
        <end position="99"/>
    </location>
</feature>
<organism evidence="3 4">
    <name type="scientific">Puccinia coronata f. sp. avenae</name>
    <dbReference type="NCBI Taxonomy" id="200324"/>
    <lineage>
        <taxon>Eukaryota</taxon>
        <taxon>Fungi</taxon>
        <taxon>Dikarya</taxon>
        <taxon>Basidiomycota</taxon>
        <taxon>Pucciniomycotina</taxon>
        <taxon>Pucciniomycetes</taxon>
        <taxon>Pucciniales</taxon>
        <taxon>Pucciniaceae</taxon>
        <taxon>Puccinia</taxon>
    </lineage>
</organism>
<feature type="region of interest" description="Disordered" evidence="2">
    <location>
        <begin position="75"/>
        <end position="105"/>
    </location>
</feature>
<dbReference type="EMBL" id="PGCI01000128">
    <property type="protein sequence ID" value="PLW38432.1"/>
    <property type="molecule type" value="Genomic_DNA"/>
</dbReference>
<feature type="region of interest" description="Disordered" evidence="2">
    <location>
        <begin position="377"/>
        <end position="424"/>
    </location>
</feature>
<evidence type="ECO:0000256" key="1">
    <source>
        <dbReference type="SAM" id="Coils"/>
    </source>
</evidence>
<dbReference type="AlphaFoldDB" id="A0A2N5UL05"/>
<dbReference type="Proteomes" id="UP000235392">
    <property type="component" value="Unassembled WGS sequence"/>
</dbReference>
<feature type="compositionally biased region" description="Polar residues" evidence="2">
    <location>
        <begin position="379"/>
        <end position="393"/>
    </location>
</feature>
<keyword evidence="1" id="KW-0175">Coiled coil</keyword>
<feature type="compositionally biased region" description="Low complexity" evidence="2">
    <location>
        <begin position="331"/>
        <end position="345"/>
    </location>
</feature>
<dbReference type="PANTHER" id="PTHR38407:SF1">
    <property type="entry name" value="PROTEIN IVY1"/>
    <property type="match status" value="1"/>
</dbReference>
<name>A0A2N5UL05_9BASI</name>
<feature type="region of interest" description="Disordered" evidence="2">
    <location>
        <begin position="444"/>
        <end position="554"/>
    </location>
</feature>
<evidence type="ECO:0000313" key="4">
    <source>
        <dbReference type="Proteomes" id="UP000235392"/>
    </source>
</evidence>
<reference evidence="3 4" key="1">
    <citation type="submission" date="2017-11" db="EMBL/GenBank/DDBJ databases">
        <title>De novo assembly and phasing of dikaryotic genomes from two isolates of Puccinia coronata f. sp. avenae, the causal agent of oat crown rust.</title>
        <authorList>
            <person name="Miller M.E."/>
            <person name="Zhang Y."/>
            <person name="Omidvar V."/>
            <person name="Sperschneider J."/>
            <person name="Schwessinger B."/>
            <person name="Raley C."/>
            <person name="Palmer J.M."/>
            <person name="Garnica D."/>
            <person name="Upadhyaya N."/>
            <person name="Rathjen J."/>
            <person name="Taylor J.M."/>
            <person name="Park R.F."/>
            <person name="Dodds P.N."/>
            <person name="Hirsch C.D."/>
            <person name="Kianian S.F."/>
            <person name="Figueroa M."/>
        </authorList>
    </citation>
    <scope>NUCLEOTIDE SEQUENCE [LARGE SCALE GENOMIC DNA]</scope>
    <source>
        <strain evidence="3">12SD80</strain>
    </source>
</reference>